<evidence type="ECO:0000256" key="2">
    <source>
        <dbReference type="ARBA" id="ARBA00023169"/>
    </source>
</evidence>
<dbReference type="AlphaFoldDB" id="A0A7W6R5N0"/>
<name>A0A7W6R5N0_9HYPH</name>
<keyword evidence="2" id="KW-0270">Exopolysaccharide synthesis</keyword>
<feature type="domain" description="Bacterial sugar transferase" evidence="4">
    <location>
        <begin position="65"/>
        <end position="242"/>
    </location>
</feature>
<dbReference type="Pfam" id="PF02397">
    <property type="entry name" value="Bac_transf"/>
    <property type="match status" value="1"/>
</dbReference>
<feature type="transmembrane region" description="Helical" evidence="3">
    <location>
        <begin position="70"/>
        <end position="89"/>
    </location>
</feature>
<reference evidence="5 6" key="1">
    <citation type="submission" date="2020-08" db="EMBL/GenBank/DDBJ databases">
        <title>Genomic Encyclopedia of Type Strains, Phase IV (KMG-V): Genome sequencing to study the core and pangenomes of soil and plant-associated prokaryotes.</title>
        <authorList>
            <person name="Whitman W."/>
        </authorList>
    </citation>
    <scope>NUCLEOTIDE SEQUENCE [LARGE SCALE GENOMIC DNA]</scope>
    <source>
        <strain evidence="5 6">SEMIA 4089</strain>
    </source>
</reference>
<dbReference type="PANTHER" id="PTHR30576:SF10">
    <property type="entry name" value="SLL5057 PROTEIN"/>
    <property type="match status" value="1"/>
</dbReference>
<evidence type="ECO:0000313" key="5">
    <source>
        <dbReference type="EMBL" id="MBB4237349.1"/>
    </source>
</evidence>
<evidence type="ECO:0000259" key="4">
    <source>
        <dbReference type="Pfam" id="PF02397"/>
    </source>
</evidence>
<dbReference type="GO" id="GO:0016780">
    <property type="term" value="F:phosphotransferase activity, for other substituted phosphate groups"/>
    <property type="evidence" value="ECO:0007669"/>
    <property type="project" value="TreeGrafter"/>
</dbReference>
<sequence length="249" mass="28049">MYVGVIGGAGREDYDHGSKCWTDGCRRSTRCAAVDAKWFLTIRQAIAQLAGTAVGQGELRSMGLKRAVDFFLALMASVILLVPILIVALCVRLTSPGPILYWSKRVGRFNQIFLMPKFRSMRVDTPTVATHLLENPDRFLTPIGSFLRKSSLDELPQLWCILEGKMSFVGPRPALYNQDDLIELRTAHGVDQLLPGLTGWAQINGRDELPIPEKVKFDVEYLARRSFGFDMRILFLTAEKVIRRKGIRH</sequence>
<protein>
    <submittedName>
        <fullName evidence="5">O-antigen biosynthesis protein WbqP</fullName>
    </submittedName>
</protein>
<keyword evidence="3" id="KW-0472">Membrane</keyword>
<dbReference type="EMBL" id="JACIFY010000014">
    <property type="protein sequence ID" value="MBB4237349.1"/>
    <property type="molecule type" value="Genomic_DNA"/>
</dbReference>
<comment type="similarity">
    <text evidence="1">Belongs to the bacterial sugar transferase family.</text>
</comment>
<keyword evidence="3" id="KW-0812">Transmembrane</keyword>
<evidence type="ECO:0000313" key="6">
    <source>
        <dbReference type="Proteomes" id="UP000540909"/>
    </source>
</evidence>
<evidence type="ECO:0000256" key="1">
    <source>
        <dbReference type="ARBA" id="ARBA00006464"/>
    </source>
</evidence>
<organism evidence="5 6">
    <name type="scientific">Rhizobium esperanzae</name>
    <dbReference type="NCBI Taxonomy" id="1967781"/>
    <lineage>
        <taxon>Bacteria</taxon>
        <taxon>Pseudomonadati</taxon>
        <taxon>Pseudomonadota</taxon>
        <taxon>Alphaproteobacteria</taxon>
        <taxon>Hyphomicrobiales</taxon>
        <taxon>Rhizobiaceae</taxon>
        <taxon>Rhizobium/Agrobacterium group</taxon>
        <taxon>Rhizobium</taxon>
    </lineage>
</organism>
<evidence type="ECO:0000256" key="3">
    <source>
        <dbReference type="SAM" id="Phobius"/>
    </source>
</evidence>
<dbReference type="Proteomes" id="UP000540909">
    <property type="component" value="Unassembled WGS sequence"/>
</dbReference>
<comment type="caution">
    <text evidence="5">The sequence shown here is derived from an EMBL/GenBank/DDBJ whole genome shotgun (WGS) entry which is preliminary data.</text>
</comment>
<gene>
    <name evidence="5" type="ORF">GGD57_003949</name>
</gene>
<accession>A0A7W6R5N0</accession>
<dbReference type="InterPro" id="IPR003362">
    <property type="entry name" value="Bact_transf"/>
</dbReference>
<dbReference type="GO" id="GO:0000271">
    <property type="term" value="P:polysaccharide biosynthetic process"/>
    <property type="evidence" value="ECO:0007669"/>
    <property type="project" value="UniProtKB-KW"/>
</dbReference>
<dbReference type="PANTHER" id="PTHR30576">
    <property type="entry name" value="COLANIC BIOSYNTHESIS UDP-GLUCOSE LIPID CARRIER TRANSFERASE"/>
    <property type="match status" value="1"/>
</dbReference>
<keyword evidence="3" id="KW-1133">Transmembrane helix</keyword>
<proteinExistence type="inferred from homology"/>